<feature type="transmembrane region" description="Helical" evidence="7">
    <location>
        <begin position="294"/>
        <end position="316"/>
    </location>
</feature>
<evidence type="ECO:0000256" key="6">
    <source>
        <dbReference type="ARBA" id="ARBA00023136"/>
    </source>
</evidence>
<feature type="transmembrane region" description="Helical" evidence="7">
    <location>
        <begin position="255"/>
        <end position="274"/>
    </location>
</feature>
<comment type="similarity">
    <text evidence="2">Belongs to the cytochrome ubiquinol oxidase subunit 2 family.</text>
</comment>
<evidence type="ECO:0000256" key="1">
    <source>
        <dbReference type="ARBA" id="ARBA00004651"/>
    </source>
</evidence>
<reference evidence="8" key="1">
    <citation type="submission" date="2022-03" db="EMBL/GenBank/DDBJ databases">
        <authorList>
            <person name="Leyn A S."/>
        </authorList>
    </citation>
    <scope>NUCLEOTIDE SEQUENCE</scope>
    <source>
        <strain evidence="8">Streptomyces globisporus 4-3</strain>
    </source>
</reference>
<keyword evidence="8" id="KW-0560">Oxidoreductase</keyword>
<sequence length="329" mass="33890">MDVFWYSLVGVLLAGYLALESIDFGVGMLLPFSGDEASRARMRRLVVPLFLANEVWLVACVGLLFGALPVLEGALLQALRLPVLALVCAWLLRDAALWFRQAHPGSGWRRVWDSVLPVSSFVLAAGWGAVLGAMVRGLSTRAGGHPVVDPIDLVHPLPLVCAASAVAACLCQGALFAARGLPADGTAARRAARLNRVASPVVLGLLVLVGGVAAAVVDAPARVAAVAGGAALCVAGSILLARAGRATPALVLGSAPLWALPLLVGVAHGTTVLATRSGAGDLTLGEAVADGESLWLLSVTVLPVLVAVVAVQWWFWRVFARVRPAVAAA</sequence>
<organism evidence="8 9">
    <name type="scientific">Streptomyces globisporus</name>
    <dbReference type="NCBI Taxonomy" id="1908"/>
    <lineage>
        <taxon>Bacteria</taxon>
        <taxon>Bacillati</taxon>
        <taxon>Actinomycetota</taxon>
        <taxon>Actinomycetes</taxon>
        <taxon>Kitasatosporales</taxon>
        <taxon>Streptomycetaceae</taxon>
        <taxon>Streptomyces</taxon>
    </lineage>
</organism>
<feature type="transmembrane region" description="Helical" evidence="7">
    <location>
        <begin position="155"/>
        <end position="177"/>
    </location>
</feature>
<keyword evidence="6 7" id="KW-0472">Membrane</keyword>
<dbReference type="Proteomes" id="UP001154015">
    <property type="component" value="Unassembled WGS sequence"/>
</dbReference>
<evidence type="ECO:0000256" key="4">
    <source>
        <dbReference type="ARBA" id="ARBA00022692"/>
    </source>
</evidence>
<feature type="transmembrane region" description="Helical" evidence="7">
    <location>
        <begin position="6"/>
        <end position="33"/>
    </location>
</feature>
<proteinExistence type="inferred from homology"/>
<keyword evidence="5 7" id="KW-1133">Transmembrane helix</keyword>
<dbReference type="EMBL" id="CAKXYP010000001">
    <property type="protein sequence ID" value="CAH9413295.1"/>
    <property type="molecule type" value="Genomic_DNA"/>
</dbReference>
<comment type="subcellular location">
    <subcellularLocation>
        <location evidence="1">Cell membrane</location>
        <topology evidence="1">Multi-pass membrane protein</topology>
    </subcellularLocation>
</comment>
<evidence type="ECO:0000256" key="7">
    <source>
        <dbReference type="SAM" id="Phobius"/>
    </source>
</evidence>
<feature type="transmembrane region" description="Helical" evidence="7">
    <location>
        <begin position="74"/>
        <end position="93"/>
    </location>
</feature>
<feature type="transmembrane region" description="Helical" evidence="7">
    <location>
        <begin position="223"/>
        <end position="243"/>
    </location>
</feature>
<protein>
    <submittedName>
        <fullName evidence="8">Cytochrome d ubiquinol oxidase subunit II (EC)</fullName>
        <ecNumber evidence="8">1.10.3.-</ecNumber>
    </submittedName>
</protein>
<accession>A0ABM9GPJ9</accession>
<dbReference type="PANTHER" id="PTHR43141:SF4">
    <property type="entry name" value="CYTOCHROME BD2 SUBUNIT II"/>
    <property type="match status" value="1"/>
</dbReference>
<dbReference type="EC" id="1.10.3.-" evidence="8"/>
<evidence type="ECO:0000313" key="9">
    <source>
        <dbReference type="Proteomes" id="UP001154015"/>
    </source>
</evidence>
<dbReference type="GO" id="GO:0016491">
    <property type="term" value="F:oxidoreductase activity"/>
    <property type="evidence" value="ECO:0007669"/>
    <property type="project" value="UniProtKB-KW"/>
</dbReference>
<dbReference type="InterPro" id="IPR003317">
    <property type="entry name" value="Cyt-d_oxidase_su2"/>
</dbReference>
<dbReference type="PANTHER" id="PTHR43141">
    <property type="entry name" value="CYTOCHROME BD2 SUBUNIT II"/>
    <property type="match status" value="1"/>
</dbReference>
<gene>
    <name evidence="8" type="ORF">SGL43_00293</name>
</gene>
<comment type="caution">
    <text evidence="8">The sequence shown here is derived from an EMBL/GenBank/DDBJ whole genome shotgun (WGS) entry which is preliminary data.</text>
</comment>
<feature type="transmembrane region" description="Helical" evidence="7">
    <location>
        <begin position="197"/>
        <end position="217"/>
    </location>
</feature>
<dbReference type="RefSeq" id="WP_234877303.1">
    <property type="nucleotide sequence ID" value="NZ_CAKXYP010000001.1"/>
</dbReference>
<evidence type="ECO:0000256" key="2">
    <source>
        <dbReference type="ARBA" id="ARBA00007543"/>
    </source>
</evidence>
<keyword evidence="9" id="KW-1185">Reference proteome</keyword>
<evidence type="ECO:0000313" key="8">
    <source>
        <dbReference type="EMBL" id="CAH9413295.1"/>
    </source>
</evidence>
<keyword evidence="4 7" id="KW-0812">Transmembrane</keyword>
<name>A0ABM9GPJ9_STRGL</name>
<feature type="transmembrane region" description="Helical" evidence="7">
    <location>
        <begin position="114"/>
        <end position="135"/>
    </location>
</feature>
<evidence type="ECO:0000256" key="3">
    <source>
        <dbReference type="ARBA" id="ARBA00022475"/>
    </source>
</evidence>
<keyword evidence="3" id="KW-1003">Cell membrane</keyword>
<dbReference type="Pfam" id="PF02322">
    <property type="entry name" value="Cyt_bd_oxida_II"/>
    <property type="match status" value="1"/>
</dbReference>
<evidence type="ECO:0000256" key="5">
    <source>
        <dbReference type="ARBA" id="ARBA00022989"/>
    </source>
</evidence>
<feature type="transmembrane region" description="Helical" evidence="7">
    <location>
        <begin position="45"/>
        <end position="68"/>
    </location>
</feature>